<feature type="compositionally biased region" description="Polar residues" evidence="1">
    <location>
        <begin position="42"/>
        <end position="70"/>
    </location>
</feature>
<protein>
    <submittedName>
        <fullName evidence="2">Uncharacterized protein</fullName>
    </submittedName>
</protein>
<evidence type="ECO:0000313" key="3">
    <source>
        <dbReference type="Proteomes" id="UP000008063"/>
    </source>
</evidence>
<feature type="compositionally biased region" description="Low complexity" evidence="1">
    <location>
        <begin position="291"/>
        <end position="301"/>
    </location>
</feature>
<dbReference type="InParanoid" id="F8PQM5"/>
<dbReference type="AlphaFoldDB" id="F8PQM5"/>
<feature type="region of interest" description="Disordered" evidence="1">
    <location>
        <begin position="120"/>
        <end position="325"/>
    </location>
</feature>
<gene>
    <name evidence="2" type="ORF">SERLA73DRAFT_176961</name>
</gene>
<keyword evidence="3" id="KW-1185">Reference proteome</keyword>
<feature type="compositionally biased region" description="Polar residues" evidence="1">
    <location>
        <begin position="302"/>
        <end position="313"/>
    </location>
</feature>
<feature type="region of interest" description="Disordered" evidence="1">
    <location>
        <begin position="1"/>
        <end position="74"/>
    </location>
</feature>
<dbReference type="HOGENOM" id="CLU_856764_0_0_1"/>
<dbReference type="EMBL" id="GL945477">
    <property type="protein sequence ID" value="EGO01585.1"/>
    <property type="molecule type" value="Genomic_DNA"/>
</dbReference>
<feature type="compositionally biased region" description="Low complexity" evidence="1">
    <location>
        <begin position="139"/>
        <end position="152"/>
    </location>
</feature>
<evidence type="ECO:0000256" key="1">
    <source>
        <dbReference type="SAM" id="MobiDB-lite"/>
    </source>
</evidence>
<organism evidence="3">
    <name type="scientific">Serpula lacrymans var. lacrymans (strain S7.3)</name>
    <name type="common">Dry rot fungus</name>
    <dbReference type="NCBI Taxonomy" id="936435"/>
    <lineage>
        <taxon>Eukaryota</taxon>
        <taxon>Fungi</taxon>
        <taxon>Dikarya</taxon>
        <taxon>Basidiomycota</taxon>
        <taxon>Agaricomycotina</taxon>
        <taxon>Agaricomycetes</taxon>
        <taxon>Agaricomycetidae</taxon>
        <taxon>Boletales</taxon>
        <taxon>Coniophorineae</taxon>
        <taxon>Serpulaceae</taxon>
        <taxon>Serpula</taxon>
    </lineage>
</organism>
<dbReference type="Proteomes" id="UP000008063">
    <property type="component" value="Unassembled WGS sequence"/>
</dbReference>
<reference evidence="3" key="1">
    <citation type="journal article" date="2011" name="Science">
        <title>The plant cell wall-decomposing machinery underlies the functional diversity of forest fungi.</title>
        <authorList>
            <person name="Eastwood D.C."/>
            <person name="Floudas D."/>
            <person name="Binder M."/>
            <person name="Majcherczyk A."/>
            <person name="Schneider P."/>
            <person name="Aerts A."/>
            <person name="Asiegbu F.O."/>
            <person name="Baker S.E."/>
            <person name="Barry K."/>
            <person name="Bendiksby M."/>
            <person name="Blumentritt M."/>
            <person name="Coutinho P.M."/>
            <person name="Cullen D."/>
            <person name="de Vries R.P."/>
            <person name="Gathman A."/>
            <person name="Goodell B."/>
            <person name="Henrissat B."/>
            <person name="Ihrmark K."/>
            <person name="Kauserud H."/>
            <person name="Kohler A."/>
            <person name="LaButti K."/>
            <person name="Lapidus A."/>
            <person name="Lavin J.L."/>
            <person name="Lee Y.-H."/>
            <person name="Lindquist E."/>
            <person name="Lilly W."/>
            <person name="Lucas S."/>
            <person name="Morin E."/>
            <person name="Murat C."/>
            <person name="Oguiza J.A."/>
            <person name="Park J."/>
            <person name="Pisabarro A.G."/>
            <person name="Riley R."/>
            <person name="Rosling A."/>
            <person name="Salamov A."/>
            <person name="Schmidt O."/>
            <person name="Schmutz J."/>
            <person name="Skrede I."/>
            <person name="Stenlid J."/>
            <person name="Wiebenga A."/>
            <person name="Xie X."/>
            <person name="Kuees U."/>
            <person name="Hibbett D.S."/>
            <person name="Hoffmeister D."/>
            <person name="Hoegberg N."/>
            <person name="Martin F."/>
            <person name="Grigoriev I.V."/>
            <person name="Watkinson S.C."/>
        </authorList>
    </citation>
    <scope>NUCLEOTIDE SEQUENCE [LARGE SCALE GENOMIC DNA]</scope>
    <source>
        <strain evidence="3">strain S7.3</strain>
    </source>
</reference>
<feature type="non-terminal residue" evidence="2">
    <location>
        <position position="325"/>
    </location>
</feature>
<accession>F8PQM5</accession>
<proteinExistence type="predicted"/>
<name>F8PQM5_SERL3</name>
<feature type="compositionally biased region" description="Polar residues" evidence="1">
    <location>
        <begin position="10"/>
        <end position="20"/>
    </location>
</feature>
<evidence type="ECO:0000313" key="2">
    <source>
        <dbReference type="EMBL" id="EGO01585.1"/>
    </source>
</evidence>
<sequence>MVEEKLPQVPGSTESGSNGTVIPPEASPQASTDAGNVEPASSVRSTGNVAEPVTSVTTDNDVTKETTCTLPGSYPFLDEELEQATESGTYSETAAQVVGTMRGGTSSAVQYIAAGLGLGAASENSTGESDATKDKVPVEEPTSSTKETPSSTSEHEPESAPTVPMSIVPLAQPVDNAETTVTSGEDAESLSETPKSELSAPLVSENGDEPSTHTPAKLQDPEPSVAPAVLAAAPITSEEPHIPTPVVAVTPEPDAPEASKDESLASTTAGAPAEEGAHDDKAPAQQEEGESPPVVSSEAPANSTALPGTSDVTAVTEAQPVEALA</sequence>
<feature type="compositionally biased region" description="Low complexity" evidence="1">
    <location>
        <begin position="225"/>
        <end position="234"/>
    </location>
</feature>